<dbReference type="PANTHER" id="PTHR36681">
    <property type="entry name" value="NUCLEAR GTPASE, GERMINAL CENTER-ASSOCIATED, TANDEM DUPLICATE 3"/>
    <property type="match status" value="1"/>
</dbReference>
<feature type="domain" description="DUF7605" evidence="4">
    <location>
        <begin position="828"/>
        <end position="992"/>
    </location>
</feature>
<sequence length="1123" mass="125261">MPPIKMEGIKAEHLEGNLNSLPMTPDTMLQHSVRGSAASPCITAPSSATTLPADTPLRPIKAEPTSASVKQEIKQEEFHAAMDSSVPARDASTSASDSVPASAQEPEETRPQEHEPDLLEQWTKETSSEVLEEGVKIGMELLESLKVPLGLTASLPETESLTWLKAINHIQARSRPPKTIVGVVGNTGAGKSSVINALLDEERLLPTNCLRACTASPTEISYNYSQDPEELYCSEIEFISLEEWHKELQTLFTDLLDDGGKISRECTNEDSEAGIAYAKIRSVYPSKTREMIAESSPERLANEPAVARVLGTVKTLKATTAKDLYASMQRYVDSKEKNPHTKKDVPMEFWPLIKVVRIYTKANALCTGAVVVDLPGVQDSNAARAAVAQNHMKTCTGLWIVAPINRAVDDKTAKSLLGDSFKRQLKYDGIYSAVTFICSKTDDISVTEAAESLGIDSEISESWAKIEAFRCKLQGLKKALSNARDEKSDLIDCLEQADSDWDKWDELAAKFTEGETVFAPSEKSKKRKRGSSTFKSRKHCRSSESDESSDDSDLNSDSDKENNPDSENRQPLTEDKIQEKLTDLKNLRKEIRQNRKEVDAKLSDIRQEIKKVQSEEEHLLGKVKSVCIQGRNGYSKGAIQRDFAMGIKELDQEAAIEEDEQTFDPDKDIRNYDEVARNLPVFCVSSRAYQNMRGRLQKDDFNNDGFRDVAETEIPQLQQHAKKLTEGGRAAHCRRFLNDLRQLLNSMKMWAANDGSRFHWNDRDRWHEETNLRAQLSTLEKDFAKAVDECVAAVENALSESIYDVFDQTIPGASNAAVPTASGWGAHRNDGGMFWATYKATCRRAGVYTGASGPRDFNAELFEPISRQLATGWERAFQRRLPQALESFAMSARLLLENFHRSATSQSQERGSNYAGVNMLSNQLRTHTTRLKEIPAMLHTVVQELQREASRGFHPVIQEDMQPAYDICVAENGPGSYARMKSHMVNHVEDSRHTMLRHSTDSVKEQLRALCKRVEDEMAQQVQDIYNLLARDYLAVLVGIDNNVKHTSLSRAERLLRAEMCPILEKTDQWFARSDSTDGPRAMGTSDNMDNPFGDDDEAGLGNLLAAQLSGGDKMAAKRESFN</sequence>
<evidence type="ECO:0000259" key="4">
    <source>
        <dbReference type="Pfam" id="PF24564"/>
    </source>
</evidence>
<feature type="domain" description="Dynamin N-terminal" evidence="3">
    <location>
        <begin position="181"/>
        <end position="417"/>
    </location>
</feature>
<feature type="region of interest" description="Disordered" evidence="2">
    <location>
        <begin position="1072"/>
        <end position="1100"/>
    </location>
</feature>
<organism evidence="5 6">
    <name type="scientific">Colletotrichum spaethianum</name>
    <dbReference type="NCBI Taxonomy" id="700344"/>
    <lineage>
        <taxon>Eukaryota</taxon>
        <taxon>Fungi</taxon>
        <taxon>Dikarya</taxon>
        <taxon>Ascomycota</taxon>
        <taxon>Pezizomycotina</taxon>
        <taxon>Sordariomycetes</taxon>
        <taxon>Hypocreomycetidae</taxon>
        <taxon>Glomerellales</taxon>
        <taxon>Glomerellaceae</taxon>
        <taxon>Colletotrichum</taxon>
        <taxon>Colletotrichum spaethianum species complex</taxon>
    </lineage>
</organism>
<gene>
    <name evidence="5" type="ORF">ColSpa_04536</name>
</gene>
<evidence type="ECO:0000256" key="1">
    <source>
        <dbReference type="SAM" id="Coils"/>
    </source>
</evidence>
<dbReference type="InterPro" id="IPR027417">
    <property type="entry name" value="P-loop_NTPase"/>
</dbReference>
<evidence type="ECO:0000313" key="6">
    <source>
        <dbReference type="Proteomes" id="UP001055115"/>
    </source>
</evidence>
<feature type="compositionally biased region" description="Basic and acidic residues" evidence="2">
    <location>
        <begin position="107"/>
        <end position="119"/>
    </location>
</feature>
<dbReference type="InterPro" id="IPR056024">
    <property type="entry name" value="DUF7605"/>
</dbReference>
<dbReference type="Pfam" id="PF24564">
    <property type="entry name" value="DUF7605"/>
    <property type="match status" value="1"/>
</dbReference>
<name>A0AA37LD18_9PEZI</name>
<feature type="compositionally biased region" description="Basic and acidic residues" evidence="2">
    <location>
        <begin position="71"/>
        <end position="80"/>
    </location>
</feature>
<evidence type="ECO:0000313" key="5">
    <source>
        <dbReference type="EMBL" id="GKT44355.1"/>
    </source>
</evidence>
<dbReference type="GeneID" id="73325338"/>
<dbReference type="Pfam" id="PF00350">
    <property type="entry name" value="Dynamin_N"/>
    <property type="match status" value="1"/>
</dbReference>
<dbReference type="SUPFAM" id="SSF52540">
    <property type="entry name" value="P-loop containing nucleoside triphosphate hydrolases"/>
    <property type="match status" value="1"/>
</dbReference>
<feature type="compositionally biased region" description="Polar residues" evidence="2">
    <location>
        <begin position="91"/>
        <end position="101"/>
    </location>
</feature>
<dbReference type="PANTHER" id="PTHR36681:SF3">
    <property type="entry name" value="NUCLEAR GTPASE, GERMINAL CENTER-ASSOCIATED, TANDEM DUPLICATE 3"/>
    <property type="match status" value="1"/>
</dbReference>
<feature type="compositionally biased region" description="Basic residues" evidence="2">
    <location>
        <begin position="524"/>
        <end position="540"/>
    </location>
</feature>
<keyword evidence="6" id="KW-1185">Reference proteome</keyword>
<evidence type="ECO:0000259" key="3">
    <source>
        <dbReference type="Pfam" id="PF00350"/>
    </source>
</evidence>
<dbReference type="Proteomes" id="UP001055115">
    <property type="component" value="Unassembled WGS sequence"/>
</dbReference>
<feature type="compositionally biased region" description="Acidic residues" evidence="2">
    <location>
        <begin position="545"/>
        <end position="556"/>
    </location>
</feature>
<evidence type="ECO:0000256" key="2">
    <source>
        <dbReference type="SAM" id="MobiDB-lite"/>
    </source>
</evidence>
<dbReference type="EMBL" id="BQXU01000009">
    <property type="protein sequence ID" value="GKT44355.1"/>
    <property type="molecule type" value="Genomic_DNA"/>
</dbReference>
<feature type="compositionally biased region" description="Basic and acidic residues" evidence="2">
    <location>
        <begin position="557"/>
        <end position="581"/>
    </location>
</feature>
<feature type="coiled-coil region" evidence="1">
    <location>
        <begin position="466"/>
        <end position="497"/>
    </location>
</feature>
<comment type="caution">
    <text evidence="5">The sequence shown here is derived from an EMBL/GenBank/DDBJ whole genome shotgun (WGS) entry which is preliminary data.</text>
</comment>
<reference evidence="5 6" key="1">
    <citation type="submission" date="2022-03" db="EMBL/GenBank/DDBJ databases">
        <title>Genome data of Colletotrichum spp.</title>
        <authorList>
            <person name="Utami Y.D."/>
            <person name="Hiruma K."/>
        </authorList>
    </citation>
    <scope>NUCLEOTIDE SEQUENCE [LARGE SCALE GENOMIC DNA]</scope>
    <source>
        <strain evidence="5 6">MAFF 239500</strain>
    </source>
</reference>
<dbReference type="RefSeq" id="XP_049126705.1">
    <property type="nucleotide sequence ID" value="XM_049270748.1"/>
</dbReference>
<dbReference type="Gene3D" id="3.40.50.300">
    <property type="entry name" value="P-loop containing nucleotide triphosphate hydrolases"/>
    <property type="match status" value="1"/>
</dbReference>
<dbReference type="InterPro" id="IPR045063">
    <property type="entry name" value="Dynamin_N"/>
</dbReference>
<protein>
    <submittedName>
        <fullName evidence="5">Nuclear GTPase SLIP-GC</fullName>
    </submittedName>
</protein>
<keyword evidence="1" id="KW-0175">Coiled coil</keyword>
<proteinExistence type="predicted"/>
<accession>A0AA37LD18</accession>
<dbReference type="AlphaFoldDB" id="A0AA37LD18"/>
<feature type="region of interest" description="Disordered" evidence="2">
    <location>
        <begin position="518"/>
        <end position="581"/>
    </location>
</feature>
<feature type="region of interest" description="Disordered" evidence="2">
    <location>
        <begin position="32"/>
        <end position="119"/>
    </location>
</feature>